<comment type="caution">
    <text evidence="2">The sequence shown here is derived from an EMBL/GenBank/DDBJ whole genome shotgun (WGS) entry which is preliminary data.</text>
</comment>
<evidence type="ECO:0000256" key="1">
    <source>
        <dbReference type="SAM" id="MobiDB-lite"/>
    </source>
</evidence>
<feature type="compositionally biased region" description="Polar residues" evidence="1">
    <location>
        <begin position="53"/>
        <end position="64"/>
    </location>
</feature>
<feature type="region of interest" description="Disordered" evidence="1">
    <location>
        <begin position="1"/>
        <end position="72"/>
    </location>
</feature>
<proteinExistence type="predicted"/>
<gene>
    <name evidence="2" type="ORF">B296_00033519</name>
</gene>
<organism evidence="2 3">
    <name type="scientific">Ensete ventricosum</name>
    <name type="common">Abyssinian banana</name>
    <name type="synonym">Musa ensete</name>
    <dbReference type="NCBI Taxonomy" id="4639"/>
    <lineage>
        <taxon>Eukaryota</taxon>
        <taxon>Viridiplantae</taxon>
        <taxon>Streptophyta</taxon>
        <taxon>Embryophyta</taxon>
        <taxon>Tracheophyta</taxon>
        <taxon>Spermatophyta</taxon>
        <taxon>Magnoliopsida</taxon>
        <taxon>Liliopsida</taxon>
        <taxon>Zingiberales</taxon>
        <taxon>Musaceae</taxon>
        <taxon>Ensete</taxon>
    </lineage>
</organism>
<dbReference type="Proteomes" id="UP000287651">
    <property type="component" value="Unassembled WGS sequence"/>
</dbReference>
<protein>
    <submittedName>
        <fullName evidence="2">Uncharacterized protein</fullName>
    </submittedName>
</protein>
<sequence length="162" mass="17184">MKSSGGAGSGSATPSAASAPTAGDARVSTVEKCPGSGAGAGLRKRLRKVAAEQPTNASGSTARTSTDKGKGMMELEEVPERGYTMWELCKVEDRAGVDKYFASIMTRLKCADNEGPLVPRWSTISGSSPFWTEGSLSGEYLRGWLYTPPWRSRCMNAPPRSS</sequence>
<reference evidence="2 3" key="1">
    <citation type="journal article" date="2014" name="Agronomy (Basel)">
        <title>A Draft Genome Sequence for Ensete ventricosum, the Drought-Tolerant Tree Against Hunger.</title>
        <authorList>
            <person name="Harrison J."/>
            <person name="Moore K.A."/>
            <person name="Paszkiewicz K."/>
            <person name="Jones T."/>
            <person name="Grant M."/>
            <person name="Ambacheew D."/>
            <person name="Muzemil S."/>
            <person name="Studholme D.J."/>
        </authorList>
    </citation>
    <scope>NUCLEOTIDE SEQUENCE [LARGE SCALE GENOMIC DNA]</scope>
</reference>
<evidence type="ECO:0000313" key="2">
    <source>
        <dbReference type="EMBL" id="RRT38416.1"/>
    </source>
</evidence>
<name>A0A426XG31_ENSVE</name>
<dbReference type="AlphaFoldDB" id="A0A426XG31"/>
<evidence type="ECO:0000313" key="3">
    <source>
        <dbReference type="Proteomes" id="UP000287651"/>
    </source>
</evidence>
<accession>A0A426XG31</accession>
<dbReference type="EMBL" id="AMZH03021244">
    <property type="protein sequence ID" value="RRT38416.1"/>
    <property type="molecule type" value="Genomic_DNA"/>
</dbReference>
<feature type="compositionally biased region" description="Low complexity" evidence="1">
    <location>
        <begin position="10"/>
        <end position="23"/>
    </location>
</feature>